<accession>A0A3D8GW60</accession>
<dbReference type="SUPFAM" id="SSF51735">
    <property type="entry name" value="NAD(P)-binding Rossmann-fold domains"/>
    <property type="match status" value="1"/>
</dbReference>
<protein>
    <submittedName>
        <fullName evidence="2">NADH-flavin reductase</fullName>
    </submittedName>
</protein>
<dbReference type="AlphaFoldDB" id="A0A3D8GW60"/>
<feature type="domain" description="NAD(P)-binding" evidence="1">
    <location>
        <begin position="7"/>
        <end position="167"/>
    </location>
</feature>
<dbReference type="InterPro" id="IPR051606">
    <property type="entry name" value="Polyketide_Oxido-like"/>
</dbReference>
<sequence length="239" mass="26666">MKIIVFGATGNTGKRVLALGVKKGHEMTAFVRSPEKLYEQQGEQIARQVMIVNHNIMDPQSVYEALSHQDAAVIAAGNVGNGEEFIRIVDNIVTQCEDHPLFSGRVWLMGGAGLLEIPHTNIMGNDLPGSPPIFQYHNQNLNRLKQTKLDWSIMCPGTMMDATEESKPEHLYITADILPLPFSEAVREFSEAELAGHVFSRIQELDVAYEDVANCMLNNLEVEGPFKGKRVGIVYRREM</sequence>
<dbReference type="Gene3D" id="3.40.50.720">
    <property type="entry name" value="NAD(P)-binding Rossmann-like Domain"/>
    <property type="match status" value="1"/>
</dbReference>
<dbReference type="PANTHER" id="PTHR43355">
    <property type="entry name" value="FLAVIN REDUCTASE (NADPH)"/>
    <property type="match status" value="1"/>
</dbReference>
<name>A0A3D8GW60_9BACI</name>
<evidence type="ECO:0000313" key="2">
    <source>
        <dbReference type="EMBL" id="RDU38694.1"/>
    </source>
</evidence>
<keyword evidence="3" id="KW-1185">Reference proteome</keyword>
<proteinExistence type="predicted"/>
<dbReference type="InterPro" id="IPR036291">
    <property type="entry name" value="NAD(P)-bd_dom_sf"/>
</dbReference>
<dbReference type="Pfam" id="PF13460">
    <property type="entry name" value="NAD_binding_10"/>
    <property type="match status" value="1"/>
</dbReference>
<evidence type="ECO:0000259" key="1">
    <source>
        <dbReference type="Pfam" id="PF13460"/>
    </source>
</evidence>
<dbReference type="Proteomes" id="UP000257144">
    <property type="component" value="Unassembled WGS sequence"/>
</dbReference>
<organism evidence="2 3">
    <name type="scientific">Neobacillus piezotolerans</name>
    <dbReference type="NCBI Taxonomy" id="2259171"/>
    <lineage>
        <taxon>Bacteria</taxon>
        <taxon>Bacillati</taxon>
        <taxon>Bacillota</taxon>
        <taxon>Bacilli</taxon>
        <taxon>Bacillales</taxon>
        <taxon>Bacillaceae</taxon>
        <taxon>Neobacillus</taxon>
    </lineage>
</organism>
<dbReference type="GO" id="GO:0016646">
    <property type="term" value="F:oxidoreductase activity, acting on the CH-NH group of donors, NAD or NADP as acceptor"/>
    <property type="evidence" value="ECO:0007669"/>
    <property type="project" value="TreeGrafter"/>
</dbReference>
<comment type="caution">
    <text evidence="2">The sequence shown here is derived from an EMBL/GenBank/DDBJ whole genome shotgun (WGS) entry which is preliminary data.</text>
</comment>
<dbReference type="PANTHER" id="PTHR43355:SF7">
    <property type="entry name" value="NAD(P)-BINDING DOMAIN-CONTAINING PROTEIN"/>
    <property type="match status" value="1"/>
</dbReference>
<evidence type="ECO:0000313" key="3">
    <source>
        <dbReference type="Proteomes" id="UP000257144"/>
    </source>
</evidence>
<reference evidence="2 3" key="1">
    <citation type="submission" date="2018-07" db="EMBL/GenBank/DDBJ databases">
        <title>Bacillus sp. YLB-04 draft genome sequence.</title>
        <authorList>
            <person name="Yu L."/>
            <person name="Tang X."/>
        </authorList>
    </citation>
    <scope>NUCLEOTIDE SEQUENCE [LARGE SCALE GENOMIC DNA]</scope>
    <source>
        <strain evidence="2 3">YLB-04</strain>
    </source>
</reference>
<dbReference type="RefSeq" id="WP_115450609.1">
    <property type="nucleotide sequence ID" value="NZ_QNQT01000001.1"/>
</dbReference>
<dbReference type="OrthoDB" id="9785372at2"/>
<dbReference type="EMBL" id="QNQT01000001">
    <property type="protein sequence ID" value="RDU38694.1"/>
    <property type="molecule type" value="Genomic_DNA"/>
</dbReference>
<gene>
    <name evidence="2" type="ORF">DRW41_03800</name>
</gene>
<dbReference type="InterPro" id="IPR016040">
    <property type="entry name" value="NAD(P)-bd_dom"/>
</dbReference>